<name>A0A063KIY6_9GAMM</name>
<evidence type="ECO:0000256" key="1">
    <source>
        <dbReference type="SAM" id="Phobius"/>
    </source>
</evidence>
<comment type="caution">
    <text evidence="3">The sequence shown here is derived from an EMBL/GenBank/DDBJ whole genome shotgun (WGS) entry which is preliminary data.</text>
</comment>
<feature type="transmembrane region" description="Helical" evidence="1">
    <location>
        <begin position="36"/>
        <end position="68"/>
    </location>
</feature>
<dbReference type="EMBL" id="SEUK01000034">
    <property type="protein sequence ID" value="KAA1164757.1"/>
    <property type="molecule type" value="Genomic_DNA"/>
</dbReference>
<keyword evidence="1" id="KW-0812">Transmembrane</keyword>
<evidence type="ECO:0000313" key="3">
    <source>
        <dbReference type="EMBL" id="KAA1164757.1"/>
    </source>
</evidence>
<keyword evidence="6" id="KW-1185">Reference proteome</keyword>
<dbReference type="RefSeq" id="WP_008134420.1">
    <property type="nucleotide sequence ID" value="NZ_JBBMQV010000037.1"/>
</dbReference>
<reference evidence="4 5" key="1">
    <citation type="submission" date="2014-04" db="EMBL/GenBank/DDBJ databases">
        <title>Pseudoalteromonas galatheae sp. nov., isolated from a deep-sea polychaete near Canal Concepcion, Chile.</title>
        <authorList>
            <person name="Machado H.R."/>
            <person name="Gram L."/>
            <person name="Vynne N.G."/>
        </authorList>
    </citation>
    <scope>NUCLEOTIDE SEQUENCE [LARGE SCALE GENOMIC DNA]</scope>
    <source>
        <strain evidence="4 5">KMM216</strain>
    </source>
</reference>
<reference evidence="6 7" key="2">
    <citation type="submission" date="2019-01" db="EMBL/GenBank/DDBJ databases">
        <title>Genome sequences of marine Pseudoalteromonas species.</title>
        <authorList>
            <person name="Boraston A.B."/>
            <person name="Hehemann J.-H."/>
            <person name="Vickers C.J."/>
            <person name="Salama-Alber O."/>
            <person name="Abe K."/>
            <person name="Hettle A.J."/>
        </authorList>
    </citation>
    <scope>NUCLEOTIDE SEQUENCE [LARGE SCALE GENOMIC DNA]</scope>
    <source>
        <strain evidence="3 7">PS42</strain>
        <strain evidence="2 6">PS47</strain>
    </source>
</reference>
<dbReference type="EMBL" id="SEUJ01000048">
    <property type="protein sequence ID" value="KAA1164630.1"/>
    <property type="molecule type" value="Genomic_DNA"/>
</dbReference>
<evidence type="ECO:0000313" key="5">
    <source>
        <dbReference type="Proteomes" id="UP000027154"/>
    </source>
</evidence>
<dbReference type="OrthoDB" id="6314005at2"/>
<evidence type="ECO:0000313" key="6">
    <source>
        <dbReference type="Proteomes" id="UP000322915"/>
    </source>
</evidence>
<keyword evidence="1" id="KW-1133">Transmembrane helix</keyword>
<protein>
    <submittedName>
        <fullName evidence="3">Uncharacterized protein</fullName>
    </submittedName>
</protein>
<proteinExistence type="predicted"/>
<evidence type="ECO:0000313" key="7">
    <source>
        <dbReference type="Proteomes" id="UP000324162"/>
    </source>
</evidence>
<dbReference type="Proteomes" id="UP000027154">
    <property type="component" value="Unassembled WGS sequence"/>
</dbReference>
<dbReference type="AlphaFoldDB" id="A0A063KIY6"/>
<dbReference type="Proteomes" id="UP000324162">
    <property type="component" value="Unassembled WGS sequence"/>
</dbReference>
<accession>A0A063KIY6</accession>
<evidence type="ECO:0000313" key="4">
    <source>
        <dbReference type="EMBL" id="KDC50038.1"/>
    </source>
</evidence>
<gene>
    <name evidence="4" type="ORF">DC53_14125</name>
    <name evidence="3" type="ORF">EU508_01150</name>
    <name evidence="2" type="ORF">EU509_02005</name>
</gene>
<dbReference type="EMBL" id="JJNZ01000048">
    <property type="protein sequence ID" value="KDC50038.1"/>
    <property type="molecule type" value="Genomic_DNA"/>
</dbReference>
<keyword evidence="1" id="KW-0472">Membrane</keyword>
<dbReference type="Proteomes" id="UP000322915">
    <property type="component" value="Unassembled WGS sequence"/>
</dbReference>
<evidence type="ECO:0000313" key="2">
    <source>
        <dbReference type="EMBL" id="KAA1164630.1"/>
    </source>
</evidence>
<organism evidence="3 7">
    <name type="scientific">Pseudoalteromonas fuliginea</name>
    <dbReference type="NCBI Taxonomy" id="1872678"/>
    <lineage>
        <taxon>Bacteria</taxon>
        <taxon>Pseudomonadati</taxon>
        <taxon>Pseudomonadota</taxon>
        <taxon>Gammaproteobacteria</taxon>
        <taxon>Alteromonadales</taxon>
        <taxon>Pseudoalteromonadaceae</taxon>
        <taxon>Pseudoalteromonas</taxon>
    </lineage>
</organism>
<sequence length="81" mass="8500">MNELLITIAMVSLLLMMLNIRKNTLTIVTKTFLSTLLFGLALICFMSIYGILGGAICTVVGAMLAGLLTAVIAGKAPQLLG</sequence>